<sequence length="957" mass="105329">MKNKHFLKAAAFVLAAAFVCTSSSVTAWNIKKDISDNNNSNNKENVQPIAAEIVPEEERWSVKEQLTYASKGNDDTKLTLICNNLIDELNETKKSIDAESAEIAQWADGEILERQKQYEKTINEKYTQTIQALNNVKNGIDTDANIDIISDNLSSDNEISCAYAAPRTVADTSVIETIDEAAIRVQASSAPSYDPTEKDLDMTNDIFDADAFRQIADELGDFDEIYRFIKNNIKNEMYTGSKKGPLLTFYQLGGNDIDQASLLVYLLRSKNIPARFVRGTVRITTQQALDLTGASDAETASRIIAVCYKNSQKIMGNEGIKGFRFEHTWAEAYIPYTDYRGAGSKSGESVWIPLDPSFKKIVMKEETLDAKYNQEQIDQFSGMQEMIKESPDTYKDDIVLPDKINLRYPVISNRNEIYLPSSLPYTVDTVSERYTAIKSADKQTISIGFNDETIFSSPVAELYGQYISIAYEPASESDKEVMDRYEKFTSVPAYLVRVVPVVTVGTKRYAAEESCTLGTVQQMSTRIKDDTGTTVLYDQVLAGSVYAINLDFNVISTIEGELAEYQMKAAAEKRGTEKLFTADVLGEVIGYAGRYYFSLCDFQDQLYAGTNNILYSRHLGAAITGYQFQISTAFGTVRSLDPGNFYIDASYNKSTAINLDGDTSIERKYNFETGLIESRFEGDIWAELTGSDQPRISTVHVMTAAAEKGIEPVYLTAANADAVLDECNIDSYIKTDIKGFANSGNLIILVPEILSMGDWVGTAYIAMDPVTGAALYMISDGTAGGASQDYDLEVEPDINDKLFNLNIKLSYINRALALAGVVKGCAGLIKAEEGDIKSVVENLIGMFASTCAYANAVQMELNMCDLVLEYAEEGMTEQELRKRLGKEAAKNLAATAANILALVNVNTSGSNIGGEIGNIMTTMVGLAGSDDNSEMDMGKLVDTFLHLENLAKLLIGI</sequence>
<reference evidence="3 4" key="1">
    <citation type="journal article" date="2014" name="PLoS ONE">
        <title>Rumen cellulosomics: divergent fiber-degrading strategies revealed by comparative genome-wide analysis of six ruminococcal strains.</title>
        <authorList>
            <person name="Dassa B."/>
            <person name="Borovok I."/>
            <person name="Ruimy-Israeli V."/>
            <person name="Lamed R."/>
            <person name="Flint H.J."/>
            <person name="Duncan S.H."/>
            <person name="Henrissat B."/>
            <person name="Coutinho P."/>
            <person name="Morrison M."/>
            <person name="Mosoni P."/>
            <person name="Yeoman C.J."/>
            <person name="White B.A."/>
            <person name="Bayer E.A."/>
        </authorList>
    </citation>
    <scope>NUCLEOTIDE SEQUENCE [LARGE SCALE GENOMIC DNA]</scope>
    <source>
        <strain evidence="3 4">007c</strain>
    </source>
</reference>
<dbReference type="Pfam" id="PF01841">
    <property type="entry name" value="Transglut_core"/>
    <property type="match status" value="1"/>
</dbReference>
<dbReference type="InterPro" id="IPR002931">
    <property type="entry name" value="Transglutaminase-like"/>
</dbReference>
<evidence type="ECO:0000313" key="4">
    <source>
        <dbReference type="Proteomes" id="UP000019365"/>
    </source>
</evidence>
<dbReference type="SUPFAM" id="SSF54001">
    <property type="entry name" value="Cysteine proteinases"/>
    <property type="match status" value="1"/>
</dbReference>
<organism evidence="3 4">
    <name type="scientific">Ruminococcus flavefaciens 007c</name>
    <dbReference type="NCBI Taxonomy" id="1341157"/>
    <lineage>
        <taxon>Bacteria</taxon>
        <taxon>Bacillati</taxon>
        <taxon>Bacillota</taxon>
        <taxon>Clostridia</taxon>
        <taxon>Eubacteriales</taxon>
        <taxon>Oscillospiraceae</taxon>
        <taxon>Ruminococcus</taxon>
    </lineage>
</organism>
<dbReference type="OrthoDB" id="5438043at2"/>
<dbReference type="PATRIC" id="fig|1341157.4.peg.1063"/>
<feature type="signal peptide" evidence="1">
    <location>
        <begin position="1"/>
        <end position="27"/>
    </location>
</feature>
<comment type="caution">
    <text evidence="3">The sequence shown here is derived from an EMBL/GenBank/DDBJ whole genome shotgun (WGS) entry which is preliminary data.</text>
</comment>
<dbReference type="AlphaFoldDB" id="W7V044"/>
<dbReference type="Proteomes" id="UP000019365">
    <property type="component" value="Unassembled WGS sequence"/>
</dbReference>
<keyword evidence="1" id="KW-0732">Signal</keyword>
<dbReference type="RefSeq" id="WP_037297839.1">
    <property type="nucleotide sequence ID" value="NZ_ATAX01000016.1"/>
</dbReference>
<dbReference type="Gene3D" id="3.10.620.30">
    <property type="match status" value="1"/>
</dbReference>
<dbReference type="eggNOG" id="COG1305">
    <property type="taxonomic scope" value="Bacteria"/>
</dbReference>
<feature type="chain" id="PRO_5039091294" description="Transglutaminase-like domain-containing protein" evidence="1">
    <location>
        <begin position="28"/>
        <end position="957"/>
    </location>
</feature>
<feature type="domain" description="Transglutaminase-like" evidence="2">
    <location>
        <begin position="216"/>
        <end position="356"/>
    </location>
</feature>
<keyword evidence="4" id="KW-1185">Reference proteome</keyword>
<protein>
    <recommendedName>
        <fullName evidence="2">Transglutaminase-like domain-containing protein</fullName>
    </recommendedName>
</protein>
<name>W7V044_RUMFL</name>
<evidence type="ECO:0000313" key="3">
    <source>
        <dbReference type="EMBL" id="EWM54395.1"/>
    </source>
</evidence>
<gene>
    <name evidence="3" type="ORF">RF007C_12360</name>
</gene>
<evidence type="ECO:0000259" key="2">
    <source>
        <dbReference type="Pfam" id="PF01841"/>
    </source>
</evidence>
<evidence type="ECO:0000256" key="1">
    <source>
        <dbReference type="SAM" id="SignalP"/>
    </source>
</evidence>
<accession>W7V044</accession>
<dbReference type="EMBL" id="ATAX01000016">
    <property type="protein sequence ID" value="EWM54395.1"/>
    <property type="molecule type" value="Genomic_DNA"/>
</dbReference>
<dbReference type="InterPro" id="IPR038765">
    <property type="entry name" value="Papain-like_cys_pep_sf"/>
</dbReference>
<proteinExistence type="predicted"/>